<dbReference type="InterPro" id="IPR011990">
    <property type="entry name" value="TPR-like_helical_dom_sf"/>
</dbReference>
<evidence type="ECO:0000256" key="9">
    <source>
        <dbReference type="ARBA" id="ARBA00023244"/>
    </source>
</evidence>
<comment type="subcellular location">
    <subcellularLocation>
        <location evidence="2">Cell inner membrane</location>
        <topology evidence="2">Multi-pass membrane protein</topology>
    </subcellularLocation>
</comment>
<dbReference type="InterPro" id="IPR010817">
    <property type="entry name" value="HemY_N"/>
</dbReference>
<dbReference type="NCBIfam" id="TIGR00540">
    <property type="entry name" value="TPR_hemY_coli"/>
    <property type="match status" value="1"/>
</dbReference>
<evidence type="ECO:0000256" key="7">
    <source>
        <dbReference type="ARBA" id="ARBA00022989"/>
    </source>
</evidence>
<evidence type="ECO:0000259" key="12">
    <source>
        <dbReference type="Pfam" id="PF07219"/>
    </source>
</evidence>
<dbReference type="RefSeq" id="WP_188629562.1">
    <property type="nucleotide sequence ID" value="NZ_BMKE01000011.1"/>
</dbReference>
<keyword evidence="4" id="KW-1003">Cell membrane</keyword>
<evidence type="ECO:0000256" key="8">
    <source>
        <dbReference type="ARBA" id="ARBA00023136"/>
    </source>
</evidence>
<sequence>MIRLAIIIVILAAGLIIGPDITGQQGYVLLAAGDYTIETTATVFLVAIVLFYALLLFIEWLLGRIFGIGHKTRNWFVGRRRRKALNYTQSGMQALVAEDYAAAEKMLLKGTKGNDLALLNYLNAATAAQALGHDAKRDDYLRLAHEHNPGAGLAVGLTQTRLQYQQGQFELALAGVQQLEQEYGSHPALLKLQKDVYLATGKWPELMTTLDALASQELIEADEQETLKQQAYAGWFDSAANTDGSAGLITLWQGLSRKEKYQPEILVPLCDRLIALKAHQEAQQLLLDGLSKKSDPRLLACMTQLQLNDYHPLLTLLEKKAKKESSAELHSTLGQLYLKDNKPEQAEQHLQQAIALQPSAGDYILLAGLAEQRKDVNQANDYYRHSLALAS</sequence>
<keyword evidence="7 11" id="KW-1133">Transmembrane helix</keyword>
<evidence type="ECO:0000313" key="14">
    <source>
        <dbReference type="Proteomes" id="UP000646152"/>
    </source>
</evidence>
<accession>A0ABQ1IJ98</accession>
<evidence type="ECO:0000313" key="13">
    <source>
        <dbReference type="EMBL" id="GGB43285.1"/>
    </source>
</evidence>
<comment type="pathway">
    <text evidence="3">Porphyrin-containing compound metabolism; protoheme biosynthesis.</text>
</comment>
<keyword evidence="10" id="KW-0802">TPR repeat</keyword>
<keyword evidence="9" id="KW-0627">Porphyrin biosynthesis</keyword>
<dbReference type="SMART" id="SM00028">
    <property type="entry name" value="TPR"/>
    <property type="match status" value="1"/>
</dbReference>
<evidence type="ECO:0000256" key="11">
    <source>
        <dbReference type="SAM" id="Phobius"/>
    </source>
</evidence>
<evidence type="ECO:0000256" key="10">
    <source>
        <dbReference type="PROSITE-ProRule" id="PRU00339"/>
    </source>
</evidence>
<keyword evidence="14" id="KW-1185">Reference proteome</keyword>
<dbReference type="Proteomes" id="UP000646152">
    <property type="component" value="Unassembled WGS sequence"/>
</dbReference>
<feature type="repeat" description="TPR" evidence="10">
    <location>
        <begin position="327"/>
        <end position="360"/>
    </location>
</feature>
<dbReference type="InterPro" id="IPR005254">
    <property type="entry name" value="Heme_biosyn_assoc_TPR_pro"/>
</dbReference>
<organism evidence="13 14">
    <name type="scientific">Oceanisphaera marina</name>
    <dbReference type="NCBI Taxonomy" id="2017550"/>
    <lineage>
        <taxon>Bacteria</taxon>
        <taxon>Pseudomonadati</taxon>
        <taxon>Pseudomonadota</taxon>
        <taxon>Gammaproteobacteria</taxon>
        <taxon>Aeromonadales</taxon>
        <taxon>Aeromonadaceae</taxon>
        <taxon>Oceanisphaera</taxon>
    </lineage>
</organism>
<dbReference type="InterPro" id="IPR019734">
    <property type="entry name" value="TPR_rpt"/>
</dbReference>
<dbReference type="PROSITE" id="PS50005">
    <property type="entry name" value="TPR"/>
    <property type="match status" value="1"/>
</dbReference>
<dbReference type="Gene3D" id="1.25.40.10">
    <property type="entry name" value="Tetratricopeptide repeat domain"/>
    <property type="match status" value="1"/>
</dbReference>
<protein>
    <submittedName>
        <fullName evidence="13">Heme biosynthesis protein HemY</fullName>
    </submittedName>
</protein>
<dbReference type="SUPFAM" id="SSF48452">
    <property type="entry name" value="TPR-like"/>
    <property type="match status" value="1"/>
</dbReference>
<evidence type="ECO:0000256" key="3">
    <source>
        <dbReference type="ARBA" id="ARBA00004744"/>
    </source>
</evidence>
<evidence type="ECO:0000256" key="5">
    <source>
        <dbReference type="ARBA" id="ARBA00022519"/>
    </source>
</evidence>
<gene>
    <name evidence="13" type="ORF">GCM10011502_15740</name>
</gene>
<proteinExistence type="predicted"/>
<dbReference type="EMBL" id="BMKE01000011">
    <property type="protein sequence ID" value="GGB43285.1"/>
    <property type="molecule type" value="Genomic_DNA"/>
</dbReference>
<keyword evidence="6 11" id="KW-0812">Transmembrane</keyword>
<keyword evidence="8 11" id="KW-0472">Membrane</keyword>
<comment type="caution">
    <text evidence="13">The sequence shown here is derived from an EMBL/GenBank/DDBJ whole genome shotgun (WGS) entry which is preliminary data.</text>
</comment>
<reference evidence="14" key="1">
    <citation type="journal article" date="2019" name="Int. J. Syst. Evol. Microbiol.">
        <title>The Global Catalogue of Microorganisms (GCM) 10K type strain sequencing project: providing services to taxonomists for standard genome sequencing and annotation.</title>
        <authorList>
            <consortium name="The Broad Institute Genomics Platform"/>
            <consortium name="The Broad Institute Genome Sequencing Center for Infectious Disease"/>
            <person name="Wu L."/>
            <person name="Ma J."/>
        </authorList>
    </citation>
    <scope>NUCLEOTIDE SEQUENCE [LARGE SCALE GENOMIC DNA]</scope>
    <source>
        <strain evidence="14">CGMCC 1.15923</strain>
    </source>
</reference>
<evidence type="ECO:0000256" key="1">
    <source>
        <dbReference type="ARBA" id="ARBA00002962"/>
    </source>
</evidence>
<comment type="function">
    <text evidence="1">Involved in a late step of protoheme IX synthesis.</text>
</comment>
<evidence type="ECO:0000256" key="2">
    <source>
        <dbReference type="ARBA" id="ARBA00004429"/>
    </source>
</evidence>
<keyword evidence="5" id="KW-0997">Cell inner membrane</keyword>
<feature type="domain" description="HemY N-terminal" evidence="12">
    <location>
        <begin position="26"/>
        <end position="132"/>
    </location>
</feature>
<name>A0ABQ1IJ98_9GAMM</name>
<feature type="transmembrane region" description="Helical" evidence="11">
    <location>
        <begin position="43"/>
        <end position="63"/>
    </location>
</feature>
<evidence type="ECO:0000256" key="4">
    <source>
        <dbReference type="ARBA" id="ARBA00022475"/>
    </source>
</evidence>
<dbReference type="Pfam" id="PF07219">
    <property type="entry name" value="HemY_N"/>
    <property type="match status" value="1"/>
</dbReference>
<evidence type="ECO:0000256" key="6">
    <source>
        <dbReference type="ARBA" id="ARBA00022692"/>
    </source>
</evidence>